<proteinExistence type="predicted"/>
<evidence type="ECO:0000313" key="1">
    <source>
        <dbReference type="EMBL" id="CAF2960952.1"/>
    </source>
</evidence>
<gene>
    <name evidence="1" type="ORF">LSAA_10326</name>
</gene>
<accession>A0A7R8HAS1</accession>
<sequence>MWFGHVEAILKSRKITPLVTKFSYVMGTHNQKVATEKDTLIDRFFRTLAATTISTPSNGGIRSQKSFSTTASKHQLVDRISIDDNILKTFKIPRLPTAALTVVSTSTSNLEDLATLAEKVT</sequence>
<reference evidence="1" key="1">
    <citation type="submission" date="2021-02" db="EMBL/GenBank/DDBJ databases">
        <authorList>
            <person name="Bekaert M."/>
        </authorList>
    </citation>
    <scope>NUCLEOTIDE SEQUENCE</scope>
    <source>
        <strain evidence="1">IoA-00</strain>
    </source>
</reference>
<keyword evidence="2" id="KW-1185">Reference proteome</keyword>
<protein>
    <submittedName>
        <fullName evidence="1">(salmon louse) hypothetical protein</fullName>
    </submittedName>
</protein>
<dbReference type="EMBL" id="HG994584">
    <property type="protein sequence ID" value="CAF2960952.1"/>
    <property type="molecule type" value="Genomic_DNA"/>
</dbReference>
<name>A0A7R8HAS1_LEPSM</name>
<evidence type="ECO:0000313" key="2">
    <source>
        <dbReference type="Proteomes" id="UP000675881"/>
    </source>
</evidence>
<dbReference type="Proteomes" id="UP000675881">
    <property type="component" value="Chromosome 5"/>
</dbReference>
<dbReference type="AlphaFoldDB" id="A0A7R8HAS1"/>
<organism evidence="1 2">
    <name type="scientific">Lepeophtheirus salmonis</name>
    <name type="common">Salmon louse</name>
    <name type="synonym">Caligus salmonis</name>
    <dbReference type="NCBI Taxonomy" id="72036"/>
    <lineage>
        <taxon>Eukaryota</taxon>
        <taxon>Metazoa</taxon>
        <taxon>Ecdysozoa</taxon>
        <taxon>Arthropoda</taxon>
        <taxon>Crustacea</taxon>
        <taxon>Multicrustacea</taxon>
        <taxon>Hexanauplia</taxon>
        <taxon>Copepoda</taxon>
        <taxon>Siphonostomatoida</taxon>
        <taxon>Caligidae</taxon>
        <taxon>Lepeophtheirus</taxon>
    </lineage>
</organism>